<dbReference type="InterPro" id="IPR013783">
    <property type="entry name" value="Ig-like_fold"/>
</dbReference>
<dbReference type="AlphaFoldDB" id="A0A1G7ASQ7"/>
<dbReference type="RefSeq" id="WP_092736103.1">
    <property type="nucleotide sequence ID" value="NZ_FNAS01000004.1"/>
</dbReference>
<dbReference type="EMBL" id="FNAS01000004">
    <property type="protein sequence ID" value="SDE17025.1"/>
    <property type="molecule type" value="Genomic_DNA"/>
</dbReference>
<dbReference type="STRING" id="1071918.SAMN05421544_10457"/>
<dbReference type="InterPro" id="IPR035986">
    <property type="entry name" value="PKD_dom_sf"/>
</dbReference>
<evidence type="ECO:0000313" key="2">
    <source>
        <dbReference type="Proteomes" id="UP000198517"/>
    </source>
</evidence>
<organism evidence="1 2">
    <name type="scientific">Riemerella columbipharyngis</name>
    <dbReference type="NCBI Taxonomy" id="1071918"/>
    <lineage>
        <taxon>Bacteria</taxon>
        <taxon>Pseudomonadati</taxon>
        <taxon>Bacteroidota</taxon>
        <taxon>Flavobacteriia</taxon>
        <taxon>Flavobacteriales</taxon>
        <taxon>Weeksellaceae</taxon>
        <taxon>Riemerella</taxon>
    </lineage>
</organism>
<name>A0A1G7ASQ7_9FLAO</name>
<protein>
    <recommendedName>
        <fullName evidence="3">PKD domain-containing protein</fullName>
    </recommendedName>
</protein>
<reference evidence="1 2" key="1">
    <citation type="submission" date="2016-10" db="EMBL/GenBank/DDBJ databases">
        <authorList>
            <person name="de Groot N.N."/>
        </authorList>
    </citation>
    <scope>NUCLEOTIDE SEQUENCE [LARGE SCALE GENOMIC DNA]</scope>
    <source>
        <strain evidence="1 2">DSM 24015</strain>
    </source>
</reference>
<accession>A0A1G7ASQ7</accession>
<dbReference type="SUPFAM" id="SSF49299">
    <property type="entry name" value="PKD domain"/>
    <property type="match status" value="1"/>
</dbReference>
<evidence type="ECO:0008006" key="3">
    <source>
        <dbReference type="Google" id="ProtNLM"/>
    </source>
</evidence>
<keyword evidence="2" id="KW-1185">Reference proteome</keyword>
<dbReference type="OrthoDB" id="9757947at2"/>
<dbReference type="Proteomes" id="UP000198517">
    <property type="component" value="Unassembled WGS sequence"/>
</dbReference>
<dbReference type="Gene3D" id="2.60.40.10">
    <property type="entry name" value="Immunoglobulins"/>
    <property type="match status" value="1"/>
</dbReference>
<sequence length="195" mass="21970">MNFDKSNYIDVFNIPTEANFEVSSVDINEGEAVVFKNTSAGYPAPTEFQWEITPSDRVEYISGDSASKDSNVKFNTPGKYTVQLKAKSEYNEDVIKKEKLINVASYYEKVKNLTKSLDGKELTLSWEKPDMKPIYTEDFGGNGENVPADITVIDNNNDNFKWFVTDYNANSGRFSAMSYSFGSGYDAVDTDDFSY</sequence>
<evidence type="ECO:0000313" key="1">
    <source>
        <dbReference type="EMBL" id="SDE17025.1"/>
    </source>
</evidence>
<gene>
    <name evidence="1" type="ORF">SAMN05421544_10457</name>
</gene>
<proteinExistence type="predicted"/>